<name>A0A395GLN8_9EURO</name>
<dbReference type="Proteomes" id="UP000249402">
    <property type="component" value="Unassembled WGS sequence"/>
</dbReference>
<dbReference type="Gene3D" id="3.30.70.270">
    <property type="match status" value="1"/>
</dbReference>
<dbReference type="SUPFAM" id="SSF56672">
    <property type="entry name" value="DNA/RNA polymerases"/>
    <property type="match status" value="1"/>
</dbReference>
<evidence type="ECO:0000313" key="1">
    <source>
        <dbReference type="EMBL" id="RAK96415.1"/>
    </source>
</evidence>
<organism evidence="1 2">
    <name type="scientific">Aspergillus ibericus CBS 121593</name>
    <dbReference type="NCBI Taxonomy" id="1448316"/>
    <lineage>
        <taxon>Eukaryota</taxon>
        <taxon>Fungi</taxon>
        <taxon>Dikarya</taxon>
        <taxon>Ascomycota</taxon>
        <taxon>Pezizomycotina</taxon>
        <taxon>Eurotiomycetes</taxon>
        <taxon>Eurotiomycetidae</taxon>
        <taxon>Eurotiales</taxon>
        <taxon>Aspergillaceae</taxon>
        <taxon>Aspergillus</taxon>
        <taxon>Aspergillus subgen. Circumdati</taxon>
    </lineage>
</organism>
<keyword evidence="2" id="KW-1185">Reference proteome</keyword>
<sequence length="73" mass="8847">KSLVGALILFILKKNNLYFYINYKSFNKISIKNYYSLFFISEIFNRVINSKYFLKINIKDTIKSILKKKINRR</sequence>
<gene>
    <name evidence="1" type="ORF">BO80DRAFT_366361</name>
</gene>
<dbReference type="EMBL" id="KZ824475">
    <property type="protein sequence ID" value="RAK96415.1"/>
    <property type="molecule type" value="Genomic_DNA"/>
</dbReference>
<dbReference type="Gene3D" id="3.10.10.10">
    <property type="entry name" value="HIV Type 1 Reverse Transcriptase, subunit A, domain 1"/>
    <property type="match status" value="1"/>
</dbReference>
<dbReference type="InterPro" id="IPR043502">
    <property type="entry name" value="DNA/RNA_pol_sf"/>
</dbReference>
<dbReference type="VEuPathDB" id="FungiDB:BO80DRAFT_366361"/>
<evidence type="ECO:0000313" key="2">
    <source>
        <dbReference type="Proteomes" id="UP000249402"/>
    </source>
</evidence>
<dbReference type="InterPro" id="IPR043128">
    <property type="entry name" value="Rev_trsase/Diguanyl_cyclase"/>
</dbReference>
<dbReference type="STRING" id="1448316.A0A395GLN8"/>
<protein>
    <submittedName>
        <fullName evidence="1">Uncharacterized protein</fullName>
    </submittedName>
</protein>
<reference evidence="1 2" key="1">
    <citation type="submission" date="2018-02" db="EMBL/GenBank/DDBJ databases">
        <title>The genomes of Aspergillus section Nigri reveals drivers in fungal speciation.</title>
        <authorList>
            <consortium name="DOE Joint Genome Institute"/>
            <person name="Vesth T.C."/>
            <person name="Nybo J."/>
            <person name="Theobald S."/>
            <person name="Brandl J."/>
            <person name="Frisvad J.C."/>
            <person name="Nielsen K.F."/>
            <person name="Lyhne E.K."/>
            <person name="Kogle M.E."/>
            <person name="Kuo A."/>
            <person name="Riley R."/>
            <person name="Clum A."/>
            <person name="Nolan M."/>
            <person name="Lipzen A."/>
            <person name="Salamov A."/>
            <person name="Henrissat B."/>
            <person name="Wiebenga A."/>
            <person name="De vries R.P."/>
            <person name="Grigoriev I.V."/>
            <person name="Mortensen U.H."/>
            <person name="Andersen M.R."/>
            <person name="Baker S.E."/>
        </authorList>
    </citation>
    <scope>NUCLEOTIDE SEQUENCE [LARGE SCALE GENOMIC DNA]</scope>
    <source>
        <strain evidence="1 2">CBS 121593</strain>
    </source>
</reference>
<feature type="non-terminal residue" evidence="1">
    <location>
        <position position="1"/>
    </location>
</feature>
<dbReference type="RefSeq" id="XP_025570743.1">
    <property type="nucleotide sequence ID" value="XM_025716245.1"/>
</dbReference>
<dbReference type="AlphaFoldDB" id="A0A395GLN8"/>
<dbReference type="OrthoDB" id="3250101at2759"/>
<proteinExistence type="predicted"/>
<accession>A0A395GLN8</accession>
<dbReference type="GeneID" id="37221110"/>